<organism evidence="2 3">
    <name type="scientific">Guillardia theta</name>
    <name type="common">Cryptophyte</name>
    <name type="synonym">Cryptomonas phi</name>
    <dbReference type="NCBI Taxonomy" id="55529"/>
    <lineage>
        <taxon>Eukaryota</taxon>
        <taxon>Cryptophyceae</taxon>
        <taxon>Pyrenomonadales</taxon>
        <taxon>Geminigeraceae</taxon>
        <taxon>Guillardia</taxon>
    </lineage>
</organism>
<dbReference type="Proteomes" id="UP000242167">
    <property type="component" value="Nucleomorph 2"/>
</dbReference>
<sequence length="729" mass="87426">MCSQTFIIFKFKLMIEYIISLLNYYSRKIKIKILLQILIVFLNFAIPKLCYSIWENIQFTSLSKKVYIDNQICIDKWSFLKHDDSNNLQTLFKKSSKKNFPSNLMKISQSFHVSSIQSDIEKSYEKKKICRLPTKFDFINSFLMYTKIIYTSFSVINSNPSLLLNLSYSELQELVLHYSNNYEIKFLSFFLDRFEIFNRAIFEFSSPTDYSKSEIESFLTGSYDKKRINIKNFHYLYNKIQIDTLYSKNKISINKFGDHLKIKYRNMFLYNSFFLNFFSNINNYQLRISKVIKLNNLIKKATANNYTNSQKLYFRQNKKIFNENFIYSFFQLYNEEKNNILYETLSDLGTFDSGEKLNKMVMKYNSDQLKTFWNIVRCKKVNHYCFNSLLNKIDYSKPYLNDYLNLSNENIENFNQHFHLNLKFETTNKLSIGSKKFFINNNIPFPIYYNTNKLKEKLKNIFHSFFDATLFIIFNGFHLPMSVVRYNNNKRCVSSNDQLDKYDKEKLDYILSDNELKNSSDFVNARECSCCYGLNIFKLKISKISFLKKYKFLNFYEKKESEENSTSTYENNIKYFNKQRKSLLREKYYFNITRLVGLFFSNQRSRYTIGKILSKIDMVQTSLTFLFNQNNYSSLNFKENILKLLKENSQNYMYSRHLKLFGKNAMGNLFYMKILESIGYKYYQNGNFNYIIDKIKVNSFVYPFLCINCFCTNLSFFSMVISWLSDFSF</sequence>
<keyword evidence="1" id="KW-1133">Transmembrane helix</keyword>
<dbReference type="GO" id="GO:0000428">
    <property type="term" value="C:DNA-directed RNA polymerase complex"/>
    <property type="evidence" value="ECO:0007669"/>
    <property type="project" value="UniProtKB-KW"/>
</dbReference>
<dbReference type="EMBL" id="AJ010592">
    <property type="protein sequence ID" value="CAC27063.1"/>
    <property type="molecule type" value="Genomic_DNA"/>
</dbReference>
<feature type="transmembrane region" description="Helical" evidence="1">
    <location>
        <begin position="33"/>
        <end position="54"/>
    </location>
</feature>
<keyword evidence="1" id="KW-0812">Transmembrane</keyword>
<name>Q9AW08_GUITH</name>
<dbReference type="GeneID" id="857599"/>
<reference evidence="2 3" key="1">
    <citation type="journal article" date="2001" name="Nature">
        <title>The highly reduced genome of an enslaved algal nucleus.</title>
        <authorList>
            <person name="Douglas S."/>
            <person name="Zauner S."/>
            <person name="Fraunholz M."/>
            <person name="Beaton M."/>
            <person name="Penny S."/>
            <person name="Deng L."/>
            <person name="Wu X."/>
            <person name="Reith M."/>
            <person name="Cavalier-Smith T."/>
            <person name="Maier U."/>
        </authorList>
    </citation>
    <scope>NUCLEOTIDE SEQUENCE [LARGE SCALE GENOMIC DNA]</scope>
</reference>
<evidence type="ECO:0000256" key="1">
    <source>
        <dbReference type="SAM" id="Phobius"/>
    </source>
</evidence>
<feature type="transmembrane region" description="Helical" evidence="1">
    <location>
        <begin position="461"/>
        <end position="481"/>
    </location>
</feature>
<protein>
    <submittedName>
        <fullName evidence="2">Uncharacterized protein</fullName>
    </submittedName>
</protein>
<proteinExistence type="predicted"/>
<dbReference type="RefSeq" id="XP_001713279.1">
    <property type="nucleotide sequence ID" value="XM_001713227.1"/>
</dbReference>
<evidence type="ECO:0000313" key="2">
    <source>
        <dbReference type="EMBL" id="CAC27063.1"/>
    </source>
</evidence>
<evidence type="ECO:0000313" key="3">
    <source>
        <dbReference type="Proteomes" id="UP000242167"/>
    </source>
</evidence>
<keyword evidence="1" id="KW-0472">Membrane</keyword>
<accession>Q9AW08</accession>
<dbReference type="AlphaFoldDB" id="Q9AW08"/>
<feature type="transmembrane region" description="Helical" evidence="1">
    <location>
        <begin position="700"/>
        <end position="724"/>
    </location>
</feature>